<comment type="caution">
    <text evidence="2">The sequence shown here is derived from an EMBL/GenBank/DDBJ whole genome shotgun (WGS) entry which is preliminary data.</text>
</comment>
<keyword evidence="1" id="KW-0472">Membrane</keyword>
<feature type="transmembrane region" description="Helical" evidence="1">
    <location>
        <begin position="70"/>
        <end position="90"/>
    </location>
</feature>
<reference evidence="2" key="1">
    <citation type="submission" date="2019-03" db="EMBL/GenBank/DDBJ databases">
        <title>Single cell metagenomics reveals metabolic interactions within the superorganism composed of flagellate Streblomastix strix and complex community of Bacteroidetes bacteria on its surface.</title>
        <authorList>
            <person name="Treitli S.C."/>
            <person name="Kolisko M."/>
            <person name="Husnik F."/>
            <person name="Keeling P."/>
            <person name="Hampl V."/>
        </authorList>
    </citation>
    <scope>NUCLEOTIDE SEQUENCE</scope>
    <source>
        <strain evidence="2">STM</strain>
    </source>
</reference>
<keyword evidence="1" id="KW-0812">Transmembrane</keyword>
<feature type="transmembrane region" description="Helical" evidence="1">
    <location>
        <begin position="12"/>
        <end position="29"/>
    </location>
</feature>
<evidence type="ECO:0008006" key="3">
    <source>
        <dbReference type="Google" id="ProtNLM"/>
    </source>
</evidence>
<accession>A0A5J4SGZ8</accession>
<feature type="transmembrane region" description="Helical" evidence="1">
    <location>
        <begin position="102"/>
        <end position="123"/>
    </location>
</feature>
<dbReference type="EMBL" id="SNRY01000214">
    <property type="protein sequence ID" value="KAA6344510.1"/>
    <property type="molecule type" value="Genomic_DNA"/>
</dbReference>
<dbReference type="AlphaFoldDB" id="A0A5J4SGZ8"/>
<evidence type="ECO:0000256" key="1">
    <source>
        <dbReference type="SAM" id="Phobius"/>
    </source>
</evidence>
<gene>
    <name evidence="2" type="ORF">EZS27_007873</name>
</gene>
<organism evidence="2">
    <name type="scientific">termite gut metagenome</name>
    <dbReference type="NCBI Taxonomy" id="433724"/>
    <lineage>
        <taxon>unclassified sequences</taxon>
        <taxon>metagenomes</taxon>
        <taxon>organismal metagenomes</taxon>
    </lineage>
</organism>
<proteinExistence type="predicted"/>
<dbReference type="NCBIfam" id="NF037970">
    <property type="entry name" value="vanZ_1"/>
    <property type="match status" value="1"/>
</dbReference>
<feature type="transmembrane region" description="Helical" evidence="1">
    <location>
        <begin position="41"/>
        <end position="58"/>
    </location>
</feature>
<dbReference type="PANTHER" id="PTHR28008">
    <property type="entry name" value="DOMAIN PROTEIN, PUTATIVE (AFU_ORTHOLOGUE AFUA_3G10980)-RELATED"/>
    <property type="match status" value="1"/>
</dbReference>
<evidence type="ECO:0000313" key="2">
    <source>
        <dbReference type="EMBL" id="KAA6344510.1"/>
    </source>
</evidence>
<protein>
    <recommendedName>
        <fullName evidence="3">VanZ-like domain-containing protein</fullName>
    </recommendedName>
</protein>
<sequence>MFRLIKRYPISITIIGVIVYLSFFKPPSFEFIDKIPFWDKIVHLCMYSSMSGALWLELMYNHKNEQLPLLHLWIGAIICPIVFGGVVEFLQEYFTTHRGGDWLDFMADIAGVALGSLVSYYGIRRWIK</sequence>
<keyword evidence="1" id="KW-1133">Transmembrane helix</keyword>
<name>A0A5J4SGZ8_9ZZZZ</name>
<dbReference type="PANTHER" id="PTHR28008:SF1">
    <property type="entry name" value="DOMAIN PROTEIN, PUTATIVE (AFU_ORTHOLOGUE AFUA_3G10980)-RELATED"/>
    <property type="match status" value="1"/>
</dbReference>